<name>A0AAD1SQA2_PELCU</name>
<evidence type="ECO:0000313" key="2">
    <source>
        <dbReference type="Proteomes" id="UP001295444"/>
    </source>
</evidence>
<reference evidence="1" key="1">
    <citation type="submission" date="2022-03" db="EMBL/GenBank/DDBJ databases">
        <authorList>
            <person name="Alioto T."/>
            <person name="Alioto T."/>
            <person name="Gomez Garrido J."/>
        </authorList>
    </citation>
    <scope>NUCLEOTIDE SEQUENCE</scope>
</reference>
<sequence>IQCISFHHVRLWTISRRATMNEPAWNRPPWAIYRAADVTETGPADVLDDVFGWRDWGLR</sequence>
<feature type="non-terminal residue" evidence="1">
    <location>
        <position position="59"/>
    </location>
</feature>
<dbReference type="EMBL" id="OW240918">
    <property type="protein sequence ID" value="CAH2305556.1"/>
    <property type="molecule type" value="Genomic_DNA"/>
</dbReference>
<dbReference type="AlphaFoldDB" id="A0AAD1SQA2"/>
<dbReference type="Proteomes" id="UP001295444">
    <property type="component" value="Chromosome 07"/>
</dbReference>
<gene>
    <name evidence="1" type="ORF">PECUL_23A018446</name>
</gene>
<organism evidence="1 2">
    <name type="scientific">Pelobates cultripes</name>
    <name type="common">Western spadefoot toad</name>
    <dbReference type="NCBI Taxonomy" id="61616"/>
    <lineage>
        <taxon>Eukaryota</taxon>
        <taxon>Metazoa</taxon>
        <taxon>Chordata</taxon>
        <taxon>Craniata</taxon>
        <taxon>Vertebrata</taxon>
        <taxon>Euteleostomi</taxon>
        <taxon>Amphibia</taxon>
        <taxon>Batrachia</taxon>
        <taxon>Anura</taxon>
        <taxon>Pelobatoidea</taxon>
        <taxon>Pelobatidae</taxon>
        <taxon>Pelobates</taxon>
    </lineage>
</organism>
<protein>
    <submittedName>
        <fullName evidence="1">Uncharacterized protein</fullName>
    </submittedName>
</protein>
<feature type="non-terminal residue" evidence="1">
    <location>
        <position position="1"/>
    </location>
</feature>
<keyword evidence="2" id="KW-1185">Reference proteome</keyword>
<accession>A0AAD1SQA2</accession>
<proteinExistence type="predicted"/>
<evidence type="ECO:0000313" key="1">
    <source>
        <dbReference type="EMBL" id="CAH2305556.1"/>
    </source>
</evidence>